<dbReference type="InterPro" id="IPR006638">
    <property type="entry name" value="Elp3/MiaA/NifB-like_rSAM"/>
</dbReference>
<dbReference type="NCBIfam" id="TIGR03936">
    <property type="entry name" value="sam_1_link_chp"/>
    <property type="match status" value="1"/>
</dbReference>
<dbReference type="InterPro" id="IPR045784">
    <property type="entry name" value="Radical_SAM_N2"/>
</dbReference>
<dbReference type="Pfam" id="PF10105">
    <property type="entry name" value="DUF2344"/>
    <property type="match status" value="1"/>
</dbReference>
<feature type="domain" description="Radical SAM core" evidence="1">
    <location>
        <begin position="247"/>
        <end position="479"/>
    </location>
</feature>
<dbReference type="KEGG" id="dtr:RSDT_0115"/>
<proteinExistence type="predicted"/>
<dbReference type="AlphaFoldDB" id="A0A1J1E175"/>
<dbReference type="SFLD" id="SFLDS00029">
    <property type="entry name" value="Radical_SAM"/>
    <property type="match status" value="1"/>
</dbReference>
<keyword evidence="3" id="KW-1185">Reference proteome</keyword>
<evidence type="ECO:0000259" key="1">
    <source>
        <dbReference type="PROSITE" id="PS51918"/>
    </source>
</evidence>
<dbReference type="Proteomes" id="UP000242645">
    <property type="component" value="Chromosome"/>
</dbReference>
<dbReference type="CDD" id="cd01335">
    <property type="entry name" value="Radical_SAM"/>
    <property type="match status" value="1"/>
</dbReference>
<evidence type="ECO:0000313" key="2">
    <source>
        <dbReference type="EMBL" id="BAV91627.1"/>
    </source>
</evidence>
<dbReference type="SMART" id="SM00729">
    <property type="entry name" value="Elp3"/>
    <property type="match status" value="1"/>
</dbReference>
<dbReference type="SUPFAM" id="SSF102114">
    <property type="entry name" value="Radical SAM enzymes"/>
    <property type="match status" value="1"/>
</dbReference>
<dbReference type="InterPro" id="IPR023404">
    <property type="entry name" value="rSAM_horseshoe"/>
</dbReference>
<dbReference type="GO" id="GO:0051536">
    <property type="term" value="F:iron-sulfur cluster binding"/>
    <property type="evidence" value="ECO:0007669"/>
    <property type="project" value="InterPro"/>
</dbReference>
<dbReference type="PROSITE" id="PS51918">
    <property type="entry name" value="RADICAL_SAM"/>
    <property type="match status" value="1"/>
</dbReference>
<reference evidence="2 3" key="1">
    <citation type="journal article" date="2017" name="ISME J.">
        <title>Genome of 'Ca. Desulfovibrio trichonymphae', an H2-oxidizing bacterium in a tripartite symbiotic system within a protist cell in the termite gut.</title>
        <authorList>
            <person name="Kuwahara H."/>
            <person name="Yuki M."/>
            <person name="Izawa K."/>
            <person name="Ohkuma M."/>
            <person name="Hongoh Y."/>
        </authorList>
    </citation>
    <scope>NUCLEOTIDE SEQUENCE [LARGE SCALE GENOMIC DNA]</scope>
    <source>
        <strain evidence="2 3">Rs-N31</strain>
    </source>
</reference>
<organism evidence="2 3">
    <name type="scientific">Candidatus Desulfovibrio trichonymphae</name>
    <dbReference type="NCBI Taxonomy" id="1725232"/>
    <lineage>
        <taxon>Bacteria</taxon>
        <taxon>Pseudomonadati</taxon>
        <taxon>Thermodesulfobacteriota</taxon>
        <taxon>Desulfovibrionia</taxon>
        <taxon>Desulfovibrionales</taxon>
        <taxon>Desulfovibrionaceae</taxon>
        <taxon>Desulfovibrio</taxon>
    </lineage>
</organism>
<sequence length="887" mass="97969">MRELLPLLPKPSRYAGIEEGACHKNADAVNLRIALAFPDTYEVGMSYLGQKILYSIVNSCPRWLAERVMAPEREAAAVLRAHKAPLCTLESDTPLKNLHCVAFSVTHELCYTNILYMLDLAAIPLRTANRPEDMTACPLVIAGGGALLSAEALAPFMDIMVLGDGEESLPDVLRLLETAMENSWGRSRLLRETRLVSGVYVPSLFGPSASPCGPPTPLFADHARPSRRIVADLNTAPYPVKQITPVGAVHNRLTLEIARGCTRGCRFCHAGMVYRPVRERSVPGVMTLVRDCLKETGFDEISFLALSAGDFSALKTLCRNALDHCAAEQVSLSLPSLRVGSIDDEILERMAELRRTGCTLAPEAGSQRLRDVINKGVSEEDLLLHAQKLLEHGWRQVKLYFMIGLPTETDEDIAAIAELCRKVRDAAGCGAPRMQVTAAVSPFVPKPFTPFQWEAQISSEEMSRRINLLRDIFRGQKCLKLRWHEPAMSRLEGILSRADRRMADVVEKAFHKGAVFCSWADSFDLAPWLAALEESGLDAEAFTGPRTPGAPLAWSHLEAGISENFLLRERARALREKISGDCRYNVCRQCGACDTKAGPSRLPRVGTNAHANRLVFPMRDQDAYLPARDAEGRLICRARANRPPQIAATLTVKAATYRIWHSKTEDCAFLSQLELQAVLDRALRHAALPSAFSQGFHPLPLLSFGRALPVGVQSLAEWFVITLRTALAPETVAQRLSPVLPPGMDVIRVEKFIKSRRTELASKEKFSLSLHACEDDNPAARCFEQFAALDAFTYLRKTKNGLRSTNIRPILHSWESAPPDTAQNQQPRRGGATVTFTADWRTVYLSPLAFCLAILKPLGREDALRLRVRLTKTAQIFAGADVPAPNL</sequence>
<gene>
    <name evidence="2" type="ORF">RSDT_0115</name>
</gene>
<dbReference type="RefSeq" id="WP_096399173.1">
    <property type="nucleotide sequence ID" value="NZ_AP017368.1"/>
</dbReference>
<dbReference type="InterPro" id="IPR058240">
    <property type="entry name" value="rSAM_sf"/>
</dbReference>
<dbReference type="PANTHER" id="PTHR42731:SF1">
    <property type="entry name" value="RADICAL SAM DOMAIN PROTEIN"/>
    <property type="match status" value="1"/>
</dbReference>
<dbReference type="InterPro" id="IPR007197">
    <property type="entry name" value="rSAM"/>
</dbReference>
<dbReference type="GO" id="GO:0003824">
    <property type="term" value="F:catalytic activity"/>
    <property type="evidence" value="ECO:0007669"/>
    <property type="project" value="InterPro"/>
</dbReference>
<accession>A0A1J1E175</accession>
<dbReference type="Gene3D" id="3.80.30.20">
    <property type="entry name" value="tm_1862 like domain"/>
    <property type="match status" value="1"/>
</dbReference>
<name>A0A1J1E175_9BACT</name>
<dbReference type="OrthoDB" id="9806827at2"/>
<protein>
    <submittedName>
        <fullName evidence="2">Putative Fe-S oxidoreductase</fullName>
    </submittedName>
</protein>
<dbReference type="InterPro" id="IPR023862">
    <property type="entry name" value="CHP03960_rSAM"/>
</dbReference>
<dbReference type="NCBIfam" id="TIGR03960">
    <property type="entry name" value="rSAM_fuse_unch"/>
    <property type="match status" value="1"/>
</dbReference>
<dbReference type="Pfam" id="PF04055">
    <property type="entry name" value="Radical_SAM"/>
    <property type="match status" value="1"/>
</dbReference>
<dbReference type="Pfam" id="PF19864">
    <property type="entry name" value="Radical_SAM_N2"/>
    <property type="match status" value="1"/>
</dbReference>
<dbReference type="PANTHER" id="PTHR42731">
    <property type="entry name" value="SLL1084 PROTEIN"/>
    <property type="match status" value="1"/>
</dbReference>
<dbReference type="SFLD" id="SFLDG01082">
    <property type="entry name" value="B12-binding_domain_containing"/>
    <property type="match status" value="1"/>
</dbReference>
<evidence type="ECO:0000313" key="3">
    <source>
        <dbReference type="Proteomes" id="UP000242645"/>
    </source>
</evidence>
<dbReference type="EMBL" id="AP017368">
    <property type="protein sequence ID" value="BAV91627.1"/>
    <property type="molecule type" value="Genomic_DNA"/>
</dbReference>
<dbReference type="InterPro" id="IPR018768">
    <property type="entry name" value="DUF2344"/>
</dbReference>